<dbReference type="SUPFAM" id="SSF54197">
    <property type="entry name" value="HIT-like"/>
    <property type="match status" value="1"/>
</dbReference>
<name>A0A0L1JAB3_ASPN3</name>
<feature type="domain" description="UCH catalytic" evidence="10">
    <location>
        <begin position="301"/>
        <end position="536"/>
    </location>
</feature>
<evidence type="ECO:0000313" key="11">
    <source>
        <dbReference type="EMBL" id="KNG88373.1"/>
    </source>
</evidence>
<reference evidence="11 12" key="1">
    <citation type="submission" date="2014-06" db="EMBL/GenBank/DDBJ databases">
        <title>The Genome of the Aflatoxigenic Filamentous Fungus Aspergillus nomius.</title>
        <authorList>
            <person name="Moore M.G."/>
            <person name="Shannon B.M."/>
            <person name="Brian M.M."/>
        </authorList>
    </citation>
    <scope>NUCLEOTIDE SEQUENCE [LARGE SCALE GENOMIC DNA]</scope>
    <source>
        <strain evidence="11 12">NRRL 13137</strain>
    </source>
</reference>
<dbReference type="GO" id="GO:0000932">
    <property type="term" value="C:P-body"/>
    <property type="evidence" value="ECO:0007669"/>
    <property type="project" value="TreeGrafter"/>
</dbReference>
<dbReference type="GO" id="GO:0000290">
    <property type="term" value="P:deadenylation-dependent decapping of nuclear-transcribed mRNA"/>
    <property type="evidence" value="ECO:0007669"/>
    <property type="project" value="InterPro"/>
</dbReference>
<proteinExistence type="inferred from homology"/>
<evidence type="ECO:0000256" key="5">
    <source>
        <dbReference type="ARBA" id="ARBA00022670"/>
    </source>
</evidence>
<feature type="site" description="Important for enzyme activity" evidence="9">
    <location>
        <position position="484"/>
    </location>
</feature>
<evidence type="ECO:0000256" key="4">
    <source>
        <dbReference type="ARBA" id="ARBA00012759"/>
    </source>
</evidence>
<dbReference type="Gene3D" id="3.30.428.10">
    <property type="entry name" value="HIT-like"/>
    <property type="match status" value="1"/>
</dbReference>
<dbReference type="Gene3D" id="3.30.200.40">
    <property type="entry name" value="Scavenger mRNA decapping enzyme, N-terminal domain"/>
    <property type="match status" value="1"/>
</dbReference>
<dbReference type="EC" id="3.4.19.12" evidence="4 9"/>
<dbReference type="CDD" id="cd09616">
    <property type="entry name" value="Peptidase_C12_UCH_L1_L3"/>
    <property type="match status" value="1"/>
</dbReference>
<dbReference type="GeneID" id="26805135"/>
<dbReference type="PROSITE" id="PS52048">
    <property type="entry name" value="UCH_DOMAIN"/>
    <property type="match status" value="1"/>
</dbReference>
<dbReference type="PRINTS" id="PR00707">
    <property type="entry name" value="UBCTHYDRLASE"/>
</dbReference>
<dbReference type="Gene3D" id="3.30.2240.10">
    <property type="entry name" value="mRNA decapping enzyme DcpS N-terminal domain"/>
    <property type="match status" value="1"/>
</dbReference>
<keyword evidence="12" id="KW-1185">Reference proteome</keyword>
<evidence type="ECO:0000256" key="1">
    <source>
        <dbReference type="ARBA" id="ARBA00000707"/>
    </source>
</evidence>
<evidence type="ECO:0000256" key="8">
    <source>
        <dbReference type="ARBA" id="ARBA00022807"/>
    </source>
</evidence>
<dbReference type="FunFam" id="3.30.428.10:FF:000016">
    <property type="entry name" value="Scavenger mRNA decapping enzyme"/>
    <property type="match status" value="1"/>
</dbReference>
<dbReference type="OrthoDB" id="10264956at2759"/>
<dbReference type="RefSeq" id="XP_015409296.1">
    <property type="nucleotide sequence ID" value="XM_015548588.1"/>
</dbReference>
<keyword evidence="8 9" id="KW-0788">Thiol protease</keyword>
<evidence type="ECO:0000256" key="6">
    <source>
        <dbReference type="ARBA" id="ARBA00022786"/>
    </source>
</evidence>
<dbReference type="PANTHER" id="PTHR12978:SF0">
    <property type="entry name" value="M7GPPPX DIPHOSPHATASE"/>
    <property type="match status" value="1"/>
</dbReference>
<gene>
    <name evidence="11" type="ORF">ANOM_003331</name>
</gene>
<dbReference type="Pfam" id="PF11969">
    <property type="entry name" value="DcpS_C"/>
    <property type="match status" value="1"/>
</dbReference>
<dbReference type="InterPro" id="IPR011145">
    <property type="entry name" value="Scavenger_mRNA_decap_enz_N"/>
</dbReference>
<dbReference type="AlphaFoldDB" id="A0A0L1JAB3"/>
<dbReference type="Gene3D" id="3.40.532.10">
    <property type="entry name" value="Peptidase C12, ubiquitin carboxyl-terminal hydrolase"/>
    <property type="match status" value="1"/>
</dbReference>
<dbReference type="InterPro" id="IPR036959">
    <property type="entry name" value="Peptidase_C12_UCH_sf"/>
</dbReference>
<keyword evidence="7 9" id="KW-0378">Hydrolase</keyword>
<protein>
    <recommendedName>
        <fullName evidence="4 9">ubiquitinyl hydrolase 1</fullName>
        <ecNumber evidence="4 9">3.4.19.12</ecNumber>
    </recommendedName>
</protein>
<dbReference type="InterPro" id="IPR057254">
    <property type="entry name" value="UCH_AS"/>
</dbReference>
<dbReference type="InterPro" id="IPR008594">
    <property type="entry name" value="DcpS/DCS2"/>
</dbReference>
<dbReference type="STRING" id="1509407.A0A0L1JAB3"/>
<dbReference type="FunFam" id="3.30.200.40:FF:000004">
    <property type="entry name" value="mRNA decapping hydrolase, putative"/>
    <property type="match status" value="1"/>
</dbReference>
<dbReference type="FunFam" id="3.40.532.10:FF:000008">
    <property type="entry name" value="Ubiquitin carboxyl-terminal hydrolase"/>
    <property type="match status" value="1"/>
</dbReference>
<comment type="catalytic activity">
    <reaction evidence="1 9">
        <text>Thiol-dependent hydrolysis of ester, thioester, amide, peptide and isopeptide bonds formed by the C-terminal Gly of ubiquitin (a 76-residue protein attached to proteins as an intracellular targeting signal).</text>
        <dbReference type="EC" id="3.4.19.12"/>
    </reaction>
</comment>
<keyword evidence="6 9" id="KW-0833">Ubl conjugation pathway</keyword>
<accession>A0A0L1JAB3</accession>
<dbReference type="GO" id="GO:0005634">
    <property type="term" value="C:nucleus"/>
    <property type="evidence" value="ECO:0007669"/>
    <property type="project" value="TreeGrafter"/>
</dbReference>
<sequence>MQASNDTKVAPEALISKFEIERLLRQDQSGRRIALLGTIEGKQGILIAERAAFATESLEVLKAFHSAITRVNNLGDNDIYRWYLASSGVDSEGHQSADLKLNLIWPCTEQHIKKYSDQVLRMVTETPEIYRDYIRPYMSAKREEGRLNWVFNILEGRTEQEDVILRDQGHGPEDGFLMLPDLNWDRKTMGSLHLLALVQRRDIWSLRDLKKKHIPWLKYLRQRLLEGTANMYPDLDQDQLKLYVHYQPTYYHFHVHIVNVMLEAGATQATGKAFGLENLISQLETISGDEEASMADVSLSYFLGEAKNNPEVMSHLVHQLGLPPTLGFTDVYSIDDPDLLAFVPRPSHALLLVFPVSKTYESSRVSEDSQLTDYTGSGPSEPVMWFKQTIRNACGLIGLLHAVSNGEARKQVLPGSDLDGLLREAEPLGPVDRANLLYESKALESAHADAAKLGDTTAPQAEDSVDLHFVAFVKGIDGRLWELDGRRKGPLERGKLDTNEDALSEKALNLGVRRFLKTEAQGGNPDLRFSLVSLGPVFD</sequence>
<dbReference type="SUPFAM" id="SSF54001">
    <property type="entry name" value="Cysteine proteinases"/>
    <property type="match status" value="1"/>
</dbReference>
<dbReference type="InterPro" id="IPR001578">
    <property type="entry name" value="Peptidase_C12_UCH"/>
</dbReference>
<comment type="caution">
    <text evidence="11">The sequence shown here is derived from an EMBL/GenBank/DDBJ whole genome shotgun (WGS) entry which is preliminary data.</text>
</comment>
<comment type="similarity">
    <text evidence="2 9">Belongs to the peptidase C12 family.</text>
</comment>
<dbReference type="Pfam" id="PF01088">
    <property type="entry name" value="Peptidase_C12"/>
    <property type="match status" value="1"/>
</dbReference>
<feature type="active site" description="Proton donor" evidence="9">
    <location>
        <position position="468"/>
    </location>
</feature>
<dbReference type="InterPro" id="IPR036265">
    <property type="entry name" value="HIT-like_sf"/>
</dbReference>
<keyword evidence="5 9" id="KW-0645">Protease</keyword>
<evidence type="ECO:0000313" key="12">
    <source>
        <dbReference type="Proteomes" id="UP000037505"/>
    </source>
</evidence>
<dbReference type="EMBL" id="JNOM01000054">
    <property type="protein sequence ID" value="KNG88373.1"/>
    <property type="molecule type" value="Genomic_DNA"/>
</dbReference>
<evidence type="ECO:0000259" key="10">
    <source>
        <dbReference type="PROSITE" id="PS52048"/>
    </source>
</evidence>
<dbReference type="GO" id="GO:0000340">
    <property type="term" value="F:RNA 7-methylguanosine cap binding"/>
    <property type="evidence" value="ECO:0007669"/>
    <property type="project" value="TreeGrafter"/>
</dbReference>
<comment type="similarity">
    <text evidence="3">Belongs to the HIT family.</text>
</comment>
<organism evidence="11 12">
    <name type="scientific">Aspergillus nomiae NRRL (strain ATCC 15546 / NRRL 13137 / CBS 260.88 / M93)</name>
    <dbReference type="NCBI Taxonomy" id="1509407"/>
    <lineage>
        <taxon>Eukaryota</taxon>
        <taxon>Fungi</taxon>
        <taxon>Dikarya</taxon>
        <taxon>Ascomycota</taxon>
        <taxon>Pezizomycotina</taxon>
        <taxon>Eurotiomycetes</taxon>
        <taxon>Eurotiomycetidae</taxon>
        <taxon>Eurotiales</taxon>
        <taxon>Aspergillaceae</taxon>
        <taxon>Aspergillus</taxon>
        <taxon>Aspergillus subgen. Circumdati</taxon>
    </lineage>
</organism>
<dbReference type="Pfam" id="PF05652">
    <property type="entry name" value="DcpS"/>
    <property type="match status" value="1"/>
</dbReference>
<dbReference type="PROSITE" id="PS00140">
    <property type="entry name" value="UCH_1"/>
    <property type="match status" value="1"/>
</dbReference>
<dbReference type="SUPFAM" id="SSF102860">
    <property type="entry name" value="mRNA decapping enzyme DcpS N-terminal domain"/>
    <property type="match status" value="1"/>
</dbReference>
<dbReference type="PANTHER" id="PTHR12978">
    <property type="entry name" value="HISTIDINE TRIAD HIT PROTEIN MEMBER"/>
    <property type="match status" value="1"/>
</dbReference>
<evidence type="ECO:0000256" key="2">
    <source>
        <dbReference type="ARBA" id="ARBA00009326"/>
    </source>
</evidence>
<dbReference type="InterPro" id="IPR038765">
    <property type="entry name" value="Papain-like_cys_pep_sf"/>
</dbReference>
<dbReference type="GO" id="GO:0006511">
    <property type="term" value="P:ubiquitin-dependent protein catabolic process"/>
    <property type="evidence" value="ECO:0007669"/>
    <property type="project" value="UniProtKB-UniRule"/>
</dbReference>
<evidence type="ECO:0000256" key="9">
    <source>
        <dbReference type="PROSITE-ProRule" id="PRU01393"/>
    </source>
</evidence>
<feature type="site" description="Transition state stabilizer" evidence="9">
    <location>
        <position position="388"/>
    </location>
</feature>
<evidence type="ECO:0000256" key="7">
    <source>
        <dbReference type="ARBA" id="ARBA00022801"/>
    </source>
</evidence>
<evidence type="ECO:0000256" key="3">
    <source>
        <dbReference type="ARBA" id="ARBA00010208"/>
    </source>
</evidence>
<feature type="active site" description="Nucleophile" evidence="9">
    <location>
        <position position="394"/>
    </location>
</feature>
<dbReference type="GO" id="GO:0004843">
    <property type="term" value="F:cysteine-type deubiquitinase activity"/>
    <property type="evidence" value="ECO:0007669"/>
    <property type="project" value="UniProtKB-UniRule"/>
</dbReference>
<dbReference type="Proteomes" id="UP000037505">
    <property type="component" value="Unassembled WGS sequence"/>
</dbReference>